<accession>A0A5J4VPD5</accession>
<feature type="non-terminal residue" evidence="1">
    <location>
        <position position="218"/>
    </location>
</feature>
<evidence type="ECO:0000313" key="1">
    <source>
        <dbReference type="EMBL" id="KAA6384401.1"/>
    </source>
</evidence>
<dbReference type="Gene3D" id="2.60.120.260">
    <property type="entry name" value="Galactose-binding domain-like"/>
    <property type="match status" value="1"/>
</dbReference>
<gene>
    <name evidence="1" type="ORF">EZS28_020071</name>
</gene>
<dbReference type="InterPro" id="IPR008979">
    <property type="entry name" value="Galactose-bd-like_sf"/>
</dbReference>
<comment type="caution">
    <text evidence="1">The sequence shown here is derived from an EMBL/GenBank/DDBJ whole genome shotgun (WGS) entry which is preliminary data.</text>
</comment>
<proteinExistence type="predicted"/>
<evidence type="ECO:0000313" key="2">
    <source>
        <dbReference type="Proteomes" id="UP000324800"/>
    </source>
</evidence>
<dbReference type="EMBL" id="SNRW01005779">
    <property type="protein sequence ID" value="KAA6384401.1"/>
    <property type="molecule type" value="Genomic_DNA"/>
</dbReference>
<sequence>MLPYTIVAWSSEAAGHAANSLLDQHSGINTGWLPETGKPYPQYITLKLSDGVKFVQSIHIRTTEHRMQQRLEILFGTLRSNIRSNKRSNTQSNFDFKSVWPKKNEKINDQNATDFTINVQGQTEYIRLQLTSENKEQTDETFGTARGILSVEILSDIADEKPKIEQNNTTQSNSVGVQDKISLKQPQIIPFQPLQALNQPGTGNVGLPGGAIKGQLSL</sequence>
<protein>
    <submittedName>
        <fullName evidence="1">Uncharacterized protein</fullName>
    </submittedName>
</protein>
<dbReference type="SUPFAM" id="SSF49785">
    <property type="entry name" value="Galactose-binding domain-like"/>
    <property type="match status" value="1"/>
</dbReference>
<dbReference type="AlphaFoldDB" id="A0A5J4VPD5"/>
<dbReference type="Proteomes" id="UP000324800">
    <property type="component" value="Unassembled WGS sequence"/>
</dbReference>
<reference evidence="1 2" key="1">
    <citation type="submission" date="2019-03" db="EMBL/GenBank/DDBJ databases">
        <title>Single cell metagenomics reveals metabolic interactions within the superorganism composed of flagellate Streblomastix strix and complex community of Bacteroidetes bacteria on its surface.</title>
        <authorList>
            <person name="Treitli S.C."/>
            <person name="Kolisko M."/>
            <person name="Husnik F."/>
            <person name="Keeling P."/>
            <person name="Hampl V."/>
        </authorList>
    </citation>
    <scope>NUCLEOTIDE SEQUENCE [LARGE SCALE GENOMIC DNA]</scope>
    <source>
        <strain evidence="1">ST1C</strain>
    </source>
</reference>
<organism evidence="1 2">
    <name type="scientific">Streblomastix strix</name>
    <dbReference type="NCBI Taxonomy" id="222440"/>
    <lineage>
        <taxon>Eukaryota</taxon>
        <taxon>Metamonada</taxon>
        <taxon>Preaxostyla</taxon>
        <taxon>Oxymonadida</taxon>
        <taxon>Streblomastigidae</taxon>
        <taxon>Streblomastix</taxon>
    </lineage>
</organism>
<name>A0A5J4VPD5_9EUKA</name>